<feature type="region of interest" description="Disordered" evidence="1">
    <location>
        <begin position="305"/>
        <end position="339"/>
    </location>
</feature>
<evidence type="ECO:0000313" key="3">
    <source>
        <dbReference type="Proteomes" id="UP001221757"/>
    </source>
</evidence>
<name>A0AAD7GUS0_MYCRO</name>
<protein>
    <submittedName>
        <fullName evidence="2">Uncharacterized protein</fullName>
    </submittedName>
</protein>
<evidence type="ECO:0000256" key="1">
    <source>
        <dbReference type="SAM" id="MobiDB-lite"/>
    </source>
</evidence>
<dbReference type="Proteomes" id="UP001221757">
    <property type="component" value="Unassembled WGS sequence"/>
</dbReference>
<reference evidence="2" key="1">
    <citation type="submission" date="2023-03" db="EMBL/GenBank/DDBJ databases">
        <title>Massive genome expansion in bonnet fungi (Mycena s.s.) driven by repeated elements and novel gene families across ecological guilds.</title>
        <authorList>
            <consortium name="Lawrence Berkeley National Laboratory"/>
            <person name="Harder C.B."/>
            <person name="Miyauchi S."/>
            <person name="Viragh M."/>
            <person name="Kuo A."/>
            <person name="Thoen E."/>
            <person name="Andreopoulos B."/>
            <person name="Lu D."/>
            <person name="Skrede I."/>
            <person name="Drula E."/>
            <person name="Henrissat B."/>
            <person name="Morin E."/>
            <person name="Kohler A."/>
            <person name="Barry K."/>
            <person name="LaButti K."/>
            <person name="Morin E."/>
            <person name="Salamov A."/>
            <person name="Lipzen A."/>
            <person name="Mereny Z."/>
            <person name="Hegedus B."/>
            <person name="Baldrian P."/>
            <person name="Stursova M."/>
            <person name="Weitz H."/>
            <person name="Taylor A."/>
            <person name="Grigoriev I.V."/>
            <person name="Nagy L.G."/>
            <person name="Martin F."/>
            <person name="Kauserud H."/>
        </authorList>
    </citation>
    <scope>NUCLEOTIDE SEQUENCE</scope>
    <source>
        <strain evidence="2">CBHHK067</strain>
    </source>
</reference>
<dbReference type="AlphaFoldDB" id="A0AAD7GUS0"/>
<keyword evidence="3" id="KW-1185">Reference proteome</keyword>
<accession>A0AAD7GUS0</accession>
<sequence>MYSAPRRLGCPRRATRTRLCPDRLLRNSLQLSAFAKEFKAAARTQGLCPDRLLDVVASAFGFQRSAREERQAACTKAAAAALDPGSWILALDRGSGTGVWLRYLVRGTERTYAGLGSGLGTGTGLGWGIGAALGLGTGLGLGTALGLGARGSGLGLLPLKSFLRPRTANWAHAGAHGPGYRASRAWQRFHSIPRRHSTWVGRFEHYVCVRWIGRLAQRAETLNTVRRLAGFSSWGAVLGAWDSGLVGRGPFIGGARAVGALGDPIRASSAAPRSSSGGGETPRRSLLNFFLSKIDLIASSPTREADRAPLGVGTRGSRGRVEAVPPPGIVTPSSAECPPGVVPLAGSPRLPGRNSGGRDAGGLGRGCGMDLRGALSPGRGAVHRARRARMPKISTPGPIHAHPARPAPSPIHVPNERRKRVQCHLRVRRCLLVAPLKLLSPQPRASPFRLEISRVNTRSS</sequence>
<organism evidence="2 3">
    <name type="scientific">Mycena rosella</name>
    <name type="common">Pink bonnet</name>
    <name type="synonym">Agaricus rosellus</name>
    <dbReference type="NCBI Taxonomy" id="1033263"/>
    <lineage>
        <taxon>Eukaryota</taxon>
        <taxon>Fungi</taxon>
        <taxon>Dikarya</taxon>
        <taxon>Basidiomycota</taxon>
        <taxon>Agaricomycotina</taxon>
        <taxon>Agaricomycetes</taxon>
        <taxon>Agaricomycetidae</taxon>
        <taxon>Agaricales</taxon>
        <taxon>Marasmiineae</taxon>
        <taxon>Mycenaceae</taxon>
        <taxon>Mycena</taxon>
    </lineage>
</organism>
<evidence type="ECO:0000313" key="2">
    <source>
        <dbReference type="EMBL" id="KAJ7705523.1"/>
    </source>
</evidence>
<comment type="caution">
    <text evidence="2">The sequence shown here is derived from an EMBL/GenBank/DDBJ whole genome shotgun (WGS) entry which is preliminary data.</text>
</comment>
<gene>
    <name evidence="2" type="ORF">B0H17DRAFT_1126333</name>
</gene>
<dbReference type="EMBL" id="JARKIE010000008">
    <property type="protein sequence ID" value="KAJ7705523.1"/>
    <property type="molecule type" value="Genomic_DNA"/>
</dbReference>
<proteinExistence type="predicted"/>
<feature type="region of interest" description="Disordered" evidence="1">
    <location>
        <begin position="392"/>
        <end position="413"/>
    </location>
</feature>